<reference evidence="6 7" key="1">
    <citation type="submission" date="2018-06" db="EMBL/GenBank/DDBJ databases">
        <title>Freshwater and sediment microbial communities from various areas in North America, analyzing microbe dynamics in response to fracking.</title>
        <authorList>
            <person name="Lamendella R."/>
        </authorList>
    </citation>
    <scope>NUCLEOTIDE SEQUENCE [LARGE SCALE GENOMIC DNA]</scope>
    <source>
        <strain evidence="6 7">14_TX</strain>
    </source>
</reference>
<gene>
    <name evidence="6" type="ORF">DFO70_109247</name>
</gene>
<dbReference type="GO" id="GO:0003677">
    <property type="term" value="F:DNA binding"/>
    <property type="evidence" value="ECO:0007669"/>
    <property type="project" value="UniProtKB-UniRule"/>
</dbReference>
<keyword evidence="3" id="KW-0804">Transcription</keyword>
<dbReference type="RefSeq" id="WP_113884076.1">
    <property type="nucleotide sequence ID" value="NZ_QNSF01000009.1"/>
</dbReference>
<dbReference type="PANTHER" id="PTHR47506">
    <property type="entry name" value="TRANSCRIPTIONAL REGULATORY PROTEIN"/>
    <property type="match status" value="1"/>
</dbReference>
<feature type="DNA-binding region" description="H-T-H motif" evidence="4">
    <location>
        <begin position="33"/>
        <end position="52"/>
    </location>
</feature>
<evidence type="ECO:0000259" key="5">
    <source>
        <dbReference type="PROSITE" id="PS50977"/>
    </source>
</evidence>
<organism evidence="6 7">
    <name type="scientific">Cytobacillus firmus</name>
    <name type="common">Bacillus firmus</name>
    <dbReference type="NCBI Taxonomy" id="1399"/>
    <lineage>
        <taxon>Bacteria</taxon>
        <taxon>Bacillati</taxon>
        <taxon>Bacillota</taxon>
        <taxon>Bacilli</taxon>
        <taxon>Bacillales</taxon>
        <taxon>Bacillaceae</taxon>
        <taxon>Cytobacillus</taxon>
    </lineage>
</organism>
<dbReference type="Pfam" id="PF00440">
    <property type="entry name" value="TetR_N"/>
    <property type="match status" value="1"/>
</dbReference>
<protein>
    <submittedName>
        <fullName evidence="6">TetR family transcriptional regulator</fullName>
    </submittedName>
</protein>
<evidence type="ECO:0000256" key="2">
    <source>
        <dbReference type="ARBA" id="ARBA00023125"/>
    </source>
</evidence>
<comment type="caution">
    <text evidence="6">The sequence shown here is derived from an EMBL/GenBank/DDBJ whole genome shotgun (WGS) entry which is preliminary data.</text>
</comment>
<dbReference type="OrthoDB" id="9812993at2"/>
<dbReference type="Gene3D" id="1.10.357.10">
    <property type="entry name" value="Tetracycline Repressor, domain 2"/>
    <property type="match status" value="1"/>
</dbReference>
<evidence type="ECO:0000256" key="1">
    <source>
        <dbReference type="ARBA" id="ARBA00023015"/>
    </source>
</evidence>
<evidence type="ECO:0000256" key="3">
    <source>
        <dbReference type="ARBA" id="ARBA00023163"/>
    </source>
</evidence>
<dbReference type="InterPro" id="IPR001647">
    <property type="entry name" value="HTH_TetR"/>
</dbReference>
<sequence>MPKFSEAEKARIRLDMLGNAHQLFIAKGLKNTSIEEITSSVSIAKSSFYVFFESKEKLYLELLTLEGESVERQVWPKVKQEKDTGRAIKVYLHEMSCALEANVLTQRLITNLEEYNLVSRKINHEYPATKTLRSIVPLMEFIKENKELNKIINKDVEVIAGVIRACLAMVIHKKDLGEEIYPEVQEILFNAAANELTREP</sequence>
<dbReference type="SUPFAM" id="SSF46689">
    <property type="entry name" value="Homeodomain-like"/>
    <property type="match status" value="1"/>
</dbReference>
<dbReference type="PANTHER" id="PTHR47506:SF1">
    <property type="entry name" value="HTH-TYPE TRANSCRIPTIONAL REGULATOR YJDC"/>
    <property type="match status" value="1"/>
</dbReference>
<dbReference type="Proteomes" id="UP000252731">
    <property type="component" value="Unassembled WGS sequence"/>
</dbReference>
<evidence type="ECO:0000313" key="7">
    <source>
        <dbReference type="Proteomes" id="UP000252731"/>
    </source>
</evidence>
<dbReference type="InterPro" id="IPR009057">
    <property type="entry name" value="Homeodomain-like_sf"/>
</dbReference>
<keyword evidence="1" id="KW-0805">Transcription regulation</keyword>
<evidence type="ECO:0000313" key="6">
    <source>
        <dbReference type="EMBL" id="RBP90740.1"/>
    </source>
</evidence>
<dbReference type="EMBL" id="QNSF01000009">
    <property type="protein sequence ID" value="RBP90740.1"/>
    <property type="molecule type" value="Genomic_DNA"/>
</dbReference>
<keyword evidence="2 4" id="KW-0238">DNA-binding</keyword>
<dbReference type="PROSITE" id="PS50977">
    <property type="entry name" value="HTH_TETR_2"/>
    <property type="match status" value="1"/>
</dbReference>
<name>A0A366JSJ6_CYTFI</name>
<proteinExistence type="predicted"/>
<evidence type="ECO:0000256" key="4">
    <source>
        <dbReference type="PROSITE-ProRule" id="PRU00335"/>
    </source>
</evidence>
<dbReference type="AlphaFoldDB" id="A0A366JSJ6"/>
<accession>A0A366JSJ6</accession>
<feature type="domain" description="HTH tetR-type" evidence="5">
    <location>
        <begin position="10"/>
        <end position="70"/>
    </location>
</feature>
<keyword evidence="7" id="KW-1185">Reference proteome</keyword>